<accession>A0AB39P5V1</accession>
<sequence length="180" mass="19212">MRHRGLATAGVLMGLGLLSGCSPAWLPLAAVWPGADGQPVVALRPCGDDHAKDLDLRSWAEDAFVEDENGELVDNPTGTASPGQEDTSWEVASGVEAGRTTFPLFSPSSAWQVRETGQQKLLPGRTYALHFTGARTGWSPYDGNLTFSAEDLASLRPGQVWADGRAMSRGAFDDLVDDHC</sequence>
<proteinExistence type="predicted"/>
<feature type="signal peptide" evidence="1">
    <location>
        <begin position="1"/>
        <end position="24"/>
    </location>
</feature>
<dbReference type="PROSITE" id="PS51257">
    <property type="entry name" value="PROKAR_LIPOPROTEIN"/>
    <property type="match status" value="1"/>
</dbReference>
<protein>
    <recommendedName>
        <fullName evidence="3">Lipoprotein</fullName>
    </recommendedName>
</protein>
<evidence type="ECO:0008006" key="3">
    <source>
        <dbReference type="Google" id="ProtNLM"/>
    </source>
</evidence>
<dbReference type="RefSeq" id="WP_369233065.1">
    <property type="nucleotide sequence ID" value="NZ_CP163435.1"/>
</dbReference>
<evidence type="ECO:0000313" key="2">
    <source>
        <dbReference type="EMBL" id="XDQ25764.1"/>
    </source>
</evidence>
<dbReference type="EMBL" id="CP163435">
    <property type="protein sequence ID" value="XDQ25764.1"/>
    <property type="molecule type" value="Genomic_DNA"/>
</dbReference>
<name>A0AB39P5V1_9ACTN</name>
<organism evidence="2">
    <name type="scientific">Streptomyces sp. R21</name>
    <dbReference type="NCBI Taxonomy" id="3238627"/>
    <lineage>
        <taxon>Bacteria</taxon>
        <taxon>Bacillati</taxon>
        <taxon>Actinomycetota</taxon>
        <taxon>Actinomycetes</taxon>
        <taxon>Kitasatosporales</taxon>
        <taxon>Streptomycetaceae</taxon>
        <taxon>Streptomyces</taxon>
    </lineage>
</organism>
<reference evidence="2" key="1">
    <citation type="submission" date="2024-07" db="EMBL/GenBank/DDBJ databases">
        <authorList>
            <person name="Yu S.T."/>
        </authorList>
    </citation>
    <scope>NUCLEOTIDE SEQUENCE</scope>
    <source>
        <strain evidence="2">R21</strain>
    </source>
</reference>
<feature type="chain" id="PRO_5044221188" description="Lipoprotein" evidence="1">
    <location>
        <begin position="25"/>
        <end position="180"/>
    </location>
</feature>
<evidence type="ECO:0000256" key="1">
    <source>
        <dbReference type="SAM" id="SignalP"/>
    </source>
</evidence>
<keyword evidence="1" id="KW-0732">Signal</keyword>
<gene>
    <name evidence="2" type="ORF">AB5J56_14185</name>
</gene>
<dbReference type="AlphaFoldDB" id="A0AB39P5V1"/>